<evidence type="ECO:0000256" key="1">
    <source>
        <dbReference type="SAM" id="Phobius"/>
    </source>
</evidence>
<reference evidence="2" key="1">
    <citation type="journal article" date="2020" name="bioRxiv">
        <title>A rank-normalized archaeal taxonomy based on genome phylogeny resolves widespread incomplete and uneven classifications.</title>
        <authorList>
            <person name="Rinke C."/>
            <person name="Chuvochina M."/>
            <person name="Mussig A.J."/>
            <person name="Chaumeil P.-A."/>
            <person name="Waite D.W."/>
            <person name="Whitman W.B."/>
            <person name="Parks D.H."/>
            <person name="Hugenholtz P."/>
        </authorList>
    </citation>
    <scope>NUCLEOTIDE SEQUENCE</scope>
    <source>
        <strain evidence="2">UBA12518</strain>
    </source>
</reference>
<dbReference type="InterPro" id="IPR001457">
    <property type="entry name" value="NADH_UbQ/plastoQ_OxRdtase_su6"/>
</dbReference>
<comment type="caution">
    <text evidence="2">The sequence shown here is derived from an EMBL/GenBank/DDBJ whole genome shotgun (WGS) entry which is preliminary data.</text>
</comment>
<proteinExistence type="predicted"/>
<dbReference type="EMBL" id="DUIH01000021">
    <property type="protein sequence ID" value="HIH70102.1"/>
    <property type="molecule type" value="Genomic_DNA"/>
</dbReference>
<keyword evidence="1" id="KW-0812">Transmembrane</keyword>
<gene>
    <name evidence="2" type="ORF">HA299_05785</name>
</gene>
<keyword evidence="1" id="KW-1133">Transmembrane helix</keyword>
<dbReference type="Proteomes" id="UP000600363">
    <property type="component" value="Unassembled WGS sequence"/>
</dbReference>
<dbReference type="Gene3D" id="1.20.120.1200">
    <property type="entry name" value="NADH-ubiquinone/plastoquinone oxidoreductase chain 6, subunit NuoJ"/>
    <property type="match status" value="1"/>
</dbReference>
<evidence type="ECO:0000313" key="3">
    <source>
        <dbReference type="Proteomes" id="UP000600363"/>
    </source>
</evidence>
<name>A0A832RVD3_9EURY</name>
<keyword evidence="1" id="KW-0472">Membrane</keyword>
<dbReference type="PANTHER" id="PTHR33269">
    <property type="entry name" value="NADH-UBIQUINONE OXIDOREDUCTASE CHAIN 6"/>
    <property type="match status" value="1"/>
</dbReference>
<feature type="transmembrane region" description="Helical" evidence="1">
    <location>
        <begin position="39"/>
        <end position="60"/>
    </location>
</feature>
<dbReference type="AlphaFoldDB" id="A0A832RVD3"/>
<evidence type="ECO:0000313" key="2">
    <source>
        <dbReference type="EMBL" id="HIH70102.1"/>
    </source>
</evidence>
<feature type="transmembrane region" description="Helical" evidence="1">
    <location>
        <begin position="12"/>
        <end position="32"/>
    </location>
</feature>
<protein>
    <submittedName>
        <fullName evidence="2">NADH-quinone oxidoreductase subunit J</fullName>
    </submittedName>
</protein>
<dbReference type="Pfam" id="PF00499">
    <property type="entry name" value="Oxidored_q3"/>
    <property type="match status" value="1"/>
</dbReference>
<dbReference type="PANTHER" id="PTHR33269:SF17">
    <property type="entry name" value="NADH-UBIQUINONE OXIDOREDUCTASE CHAIN 6"/>
    <property type="match status" value="1"/>
</dbReference>
<feature type="transmembrane region" description="Helical" evidence="1">
    <location>
        <begin position="66"/>
        <end position="84"/>
    </location>
</feature>
<accession>A0A832RVD3</accession>
<dbReference type="RefSeq" id="WP_276624573.1">
    <property type="nucleotide sequence ID" value="NZ_DUIH01000021.1"/>
</dbReference>
<dbReference type="InterPro" id="IPR042106">
    <property type="entry name" value="Nuo/plastoQ_OxRdtase_6_NuoJ"/>
</dbReference>
<sequence>MIDPYAYLSLDLLVFAIVALAIVLCSLLVVFARSIVHSALSLIGALFGVAVLYVLLYAPFVGLVQALIYIGGVGTLILFAVMLTRRRESGA</sequence>
<dbReference type="GO" id="GO:0008137">
    <property type="term" value="F:NADH dehydrogenase (ubiquinone) activity"/>
    <property type="evidence" value="ECO:0007669"/>
    <property type="project" value="InterPro"/>
</dbReference>
<organism evidence="2 3">
    <name type="scientific">Methermicoccus shengliensis</name>
    <dbReference type="NCBI Taxonomy" id="660064"/>
    <lineage>
        <taxon>Archaea</taxon>
        <taxon>Methanobacteriati</taxon>
        <taxon>Methanobacteriota</taxon>
        <taxon>Stenosarchaea group</taxon>
        <taxon>Methanomicrobia</taxon>
        <taxon>Methanosarcinales</taxon>
        <taxon>Methermicoccaceae</taxon>
        <taxon>Methermicoccus</taxon>
    </lineage>
</organism>